<dbReference type="Proteomes" id="UP000298327">
    <property type="component" value="Unassembled WGS sequence"/>
</dbReference>
<dbReference type="AlphaFoldDB" id="A0A4Y9XWT0"/>
<gene>
    <name evidence="1" type="ORF">EVG20_g9790</name>
</gene>
<comment type="caution">
    <text evidence="1">The sequence shown here is derived from an EMBL/GenBank/DDBJ whole genome shotgun (WGS) entry which is preliminary data.</text>
</comment>
<organism evidence="1 2">
    <name type="scientific">Dentipellis fragilis</name>
    <dbReference type="NCBI Taxonomy" id="205917"/>
    <lineage>
        <taxon>Eukaryota</taxon>
        <taxon>Fungi</taxon>
        <taxon>Dikarya</taxon>
        <taxon>Basidiomycota</taxon>
        <taxon>Agaricomycotina</taxon>
        <taxon>Agaricomycetes</taxon>
        <taxon>Russulales</taxon>
        <taxon>Hericiaceae</taxon>
        <taxon>Dentipellis</taxon>
    </lineage>
</organism>
<keyword evidence="2" id="KW-1185">Reference proteome</keyword>
<accession>A0A4Y9XWT0</accession>
<dbReference type="EMBL" id="SEOQ01001050">
    <property type="protein sequence ID" value="TFY54242.1"/>
    <property type="molecule type" value="Genomic_DNA"/>
</dbReference>
<reference evidence="1 2" key="1">
    <citation type="submission" date="2019-02" db="EMBL/GenBank/DDBJ databases">
        <title>Genome sequencing of the rare red list fungi Dentipellis fragilis.</title>
        <authorList>
            <person name="Buettner E."/>
            <person name="Kellner H."/>
        </authorList>
    </citation>
    <scope>NUCLEOTIDE SEQUENCE [LARGE SCALE GENOMIC DNA]</scope>
    <source>
        <strain evidence="1 2">DSM 105465</strain>
    </source>
</reference>
<protein>
    <submittedName>
        <fullName evidence="1">Uncharacterized protein</fullName>
    </submittedName>
</protein>
<evidence type="ECO:0000313" key="2">
    <source>
        <dbReference type="Proteomes" id="UP000298327"/>
    </source>
</evidence>
<sequence length="81" mass="8870">MGTLDARMLTLNARRLSSSFPPPPTFRPPLLSSPFLSSHPAGPRKRINCVTWHLTCPHAPSPMLSGSGFVYTRPPCLTPFP</sequence>
<evidence type="ECO:0000313" key="1">
    <source>
        <dbReference type="EMBL" id="TFY54242.1"/>
    </source>
</evidence>
<name>A0A4Y9XWT0_9AGAM</name>
<proteinExistence type="predicted"/>